<evidence type="ECO:0000313" key="6">
    <source>
        <dbReference type="Proteomes" id="UP000503447"/>
    </source>
</evidence>
<evidence type="ECO:0008006" key="7">
    <source>
        <dbReference type="Google" id="ProtNLM"/>
    </source>
</evidence>
<dbReference type="PANTHER" id="PTHR44227:SF3">
    <property type="entry name" value="PROTEIN O-MANNOSYL-TRANSFERASE TMTC4"/>
    <property type="match status" value="1"/>
</dbReference>
<name>A0A6M5YZA3_9BACT</name>
<feature type="transmembrane region" description="Helical" evidence="4">
    <location>
        <begin position="331"/>
        <end position="352"/>
    </location>
</feature>
<evidence type="ECO:0000256" key="2">
    <source>
        <dbReference type="ARBA" id="ARBA00022803"/>
    </source>
</evidence>
<feature type="transmembrane region" description="Helical" evidence="4">
    <location>
        <begin position="358"/>
        <end position="377"/>
    </location>
</feature>
<keyword evidence="4" id="KW-1133">Transmembrane helix</keyword>
<feature type="repeat" description="TPR" evidence="3">
    <location>
        <begin position="578"/>
        <end position="611"/>
    </location>
</feature>
<evidence type="ECO:0000313" key="5">
    <source>
        <dbReference type="EMBL" id="QJW99285.1"/>
    </source>
</evidence>
<proteinExistence type="predicted"/>
<dbReference type="Pfam" id="PF13374">
    <property type="entry name" value="TPR_10"/>
    <property type="match status" value="1"/>
</dbReference>
<feature type="repeat" description="TPR" evidence="3">
    <location>
        <begin position="398"/>
        <end position="431"/>
    </location>
</feature>
<feature type="transmembrane region" description="Helical" evidence="4">
    <location>
        <begin position="206"/>
        <end position="224"/>
    </location>
</feature>
<keyword evidence="6" id="KW-1185">Reference proteome</keyword>
<feature type="transmembrane region" description="Helical" evidence="4">
    <location>
        <begin position="74"/>
        <end position="93"/>
    </location>
</feature>
<protein>
    <recommendedName>
        <fullName evidence="7">Tetratricopeptide repeat protein</fullName>
    </recommendedName>
</protein>
<evidence type="ECO:0000256" key="4">
    <source>
        <dbReference type="SAM" id="Phobius"/>
    </source>
</evidence>
<keyword evidence="2 3" id="KW-0802">TPR repeat</keyword>
<dbReference type="InterPro" id="IPR052346">
    <property type="entry name" value="O-mannosyl-transferase_TMTC"/>
</dbReference>
<dbReference type="Pfam" id="PF14559">
    <property type="entry name" value="TPR_19"/>
    <property type="match status" value="1"/>
</dbReference>
<keyword evidence="4" id="KW-0472">Membrane</keyword>
<reference evidence="6" key="1">
    <citation type="submission" date="2020-05" db="EMBL/GenBank/DDBJ databases">
        <title>Frigoriglobus tundricola gen. nov., sp. nov., a psychrotolerant cellulolytic planctomycete of the family Gemmataceae with two divergent copies of 16S rRNA gene.</title>
        <authorList>
            <person name="Kulichevskaya I.S."/>
            <person name="Ivanova A.A."/>
            <person name="Naumoff D.G."/>
            <person name="Beletsky A.V."/>
            <person name="Rijpstra W.I.C."/>
            <person name="Sinninghe Damste J.S."/>
            <person name="Mardanov A.V."/>
            <person name="Ravin N.V."/>
            <person name="Dedysh S.N."/>
        </authorList>
    </citation>
    <scope>NUCLEOTIDE SEQUENCE [LARGE SCALE GENOMIC DNA]</scope>
    <source>
        <strain evidence="6">PL17</strain>
    </source>
</reference>
<dbReference type="EMBL" id="CP053452">
    <property type="protein sequence ID" value="QJW99285.1"/>
    <property type="molecule type" value="Genomic_DNA"/>
</dbReference>
<keyword evidence="4" id="KW-0812">Transmembrane</keyword>
<dbReference type="KEGG" id="ftj:FTUN_6887"/>
<dbReference type="Proteomes" id="UP000503447">
    <property type="component" value="Chromosome"/>
</dbReference>
<feature type="transmembrane region" description="Helical" evidence="4">
    <location>
        <begin position="135"/>
        <end position="152"/>
    </location>
</feature>
<dbReference type="PANTHER" id="PTHR44227">
    <property type="match status" value="1"/>
</dbReference>
<evidence type="ECO:0000256" key="3">
    <source>
        <dbReference type="PROSITE-ProRule" id="PRU00339"/>
    </source>
</evidence>
<dbReference type="Pfam" id="PF13432">
    <property type="entry name" value="TPR_16"/>
    <property type="match status" value="2"/>
</dbReference>
<sequence length="783" mass="84825">MIVAAAGLVAYSNCYQGQPFLDDFRVLGDLATEAVGPDGWVPRLLDRRWLGNWSFVIGFVAFGDGLPAVHAVNVAVHIAAAIVLWALVVRTLRLPVFRGRFADRAGGLATAVAALWVVHPLTTSAVTYLTQRYESQMGLFVLVAVWCVLRGATATYGRVGWYAAAVASAYAASVTKEPAVVVPAVVAVYDRLFLAGSWRAVVRERWPVHLGLLAVQAVFLPFALSTRGAPPPTAPEAAPLVSGSEGTGRPDAAVVSAGFSATGVTAWAYLRSQPGVILHYLRLSVVPRPLVLDYAWPVATGWWSIWPPGAVVVGLLGVTMWGVVRGAGWSVLGVWFFGFLAVTSSFVPIIDLAFEHRMYLPLAAVVAGVVLLGDWVLDGVAACTGWQTGRLKFGALGAAVLVLTALTYARNEDYHDEVRMYQKTLESVPDNDRVWNNLGAAHLVRGRDNEAAAAFREATRHPSPLKPFIHDLAWRNWLTVLERSRREELVLALTEYVAEEPEDLSRRFKLAQARVESRDAAGAVAEYRAAIGTATRTGTPLRDPMVFAHYAQALSDSGDPEAALAAAGRALDLRPDLPAAHNRMGQDLMRLGRYAEADPHFRTAAERQPQAPNGPQNLAVLRMYQGRPAEAVPMFREALRRDQKSVPALLGLAHALGESGQPVEARRAFGAAGQLAPDWPQKTVERAWRMSTHGDPRARYAAEGLRLARQVVAGVGDRDPGALDTLAAALAENGQFEGAERTARQAVEIARADGHIELANEIEGRRALYARRQPYRQPEPASR</sequence>
<dbReference type="PROSITE" id="PS50005">
    <property type="entry name" value="TPR"/>
    <property type="match status" value="2"/>
</dbReference>
<organism evidence="5 6">
    <name type="scientific">Frigoriglobus tundricola</name>
    <dbReference type="NCBI Taxonomy" id="2774151"/>
    <lineage>
        <taxon>Bacteria</taxon>
        <taxon>Pseudomonadati</taxon>
        <taxon>Planctomycetota</taxon>
        <taxon>Planctomycetia</taxon>
        <taxon>Gemmatales</taxon>
        <taxon>Gemmataceae</taxon>
        <taxon>Frigoriglobus</taxon>
    </lineage>
</organism>
<dbReference type="AlphaFoldDB" id="A0A6M5YZA3"/>
<keyword evidence="1" id="KW-0677">Repeat</keyword>
<evidence type="ECO:0000256" key="1">
    <source>
        <dbReference type="ARBA" id="ARBA00022737"/>
    </source>
</evidence>
<feature type="transmembrane region" description="Helical" evidence="4">
    <location>
        <begin position="305"/>
        <end position="324"/>
    </location>
</feature>
<feature type="transmembrane region" description="Helical" evidence="4">
    <location>
        <begin position="389"/>
        <end position="409"/>
    </location>
</feature>
<feature type="transmembrane region" description="Helical" evidence="4">
    <location>
        <begin position="105"/>
        <end position="129"/>
    </location>
</feature>
<dbReference type="InterPro" id="IPR011990">
    <property type="entry name" value="TPR-like_helical_dom_sf"/>
</dbReference>
<dbReference type="Gene3D" id="1.25.40.10">
    <property type="entry name" value="Tetratricopeptide repeat domain"/>
    <property type="match status" value="2"/>
</dbReference>
<dbReference type="InterPro" id="IPR019734">
    <property type="entry name" value="TPR_rpt"/>
</dbReference>
<dbReference type="SMART" id="SM00028">
    <property type="entry name" value="TPR"/>
    <property type="match status" value="7"/>
</dbReference>
<gene>
    <name evidence="5" type="ORF">FTUN_6887</name>
</gene>
<dbReference type="SUPFAM" id="SSF48452">
    <property type="entry name" value="TPR-like"/>
    <property type="match status" value="2"/>
</dbReference>
<accession>A0A6M5YZA3</accession>